<accession>A0A520MG79</accession>
<feature type="transmembrane region" description="Helical" evidence="1">
    <location>
        <begin position="184"/>
        <end position="205"/>
    </location>
</feature>
<name>A0A520MG79_9GAMM</name>
<dbReference type="EMBL" id="SHBP01000005">
    <property type="protein sequence ID" value="RZO20210.1"/>
    <property type="molecule type" value="Genomic_DNA"/>
</dbReference>
<protein>
    <submittedName>
        <fullName evidence="2">Uncharacterized protein</fullName>
    </submittedName>
</protein>
<organism evidence="2 3">
    <name type="scientific">SAR92 clade bacterium</name>
    <dbReference type="NCBI Taxonomy" id="2315479"/>
    <lineage>
        <taxon>Bacteria</taxon>
        <taxon>Pseudomonadati</taxon>
        <taxon>Pseudomonadota</taxon>
        <taxon>Gammaproteobacteria</taxon>
        <taxon>Cellvibrionales</taxon>
        <taxon>Porticoccaceae</taxon>
        <taxon>SAR92 clade</taxon>
    </lineage>
</organism>
<reference evidence="2 3" key="1">
    <citation type="submission" date="2019-02" db="EMBL/GenBank/DDBJ databases">
        <title>Prokaryotic population dynamics and viral predation in marine succession experiment using metagenomics: the confinement effect.</title>
        <authorList>
            <person name="Haro-Moreno J.M."/>
            <person name="Rodriguez-Valera F."/>
            <person name="Lopez-Perez M."/>
        </authorList>
    </citation>
    <scope>NUCLEOTIDE SEQUENCE [LARGE SCALE GENOMIC DNA]</scope>
    <source>
        <strain evidence="2">MED-G170</strain>
    </source>
</reference>
<sequence length="212" mass="23834">MKIFYSVVLIIYLAWFIWYGGSGQPLSPNEAAAYKAELQANAKSRGVDVSDPIKYMDRLIRDDDGNEFIMVNLIRFRDEAQYPPASPWANETDPMLADDRYGAGVVPLLLKRGSLPIFISTVAGEFINEAGQEEWDTVAMVRYRSVRDMVEMMIEMSATDLADHKWAAIEQTHVFPVKPKINLVSLRLIAGITLLLFAVAVSYLVKLGRSKN</sequence>
<gene>
    <name evidence="2" type="ORF">EVB03_04645</name>
</gene>
<dbReference type="Gene3D" id="3.30.70.100">
    <property type="match status" value="1"/>
</dbReference>
<keyword evidence="1" id="KW-1133">Transmembrane helix</keyword>
<keyword evidence="1" id="KW-0472">Membrane</keyword>
<proteinExistence type="predicted"/>
<dbReference type="Proteomes" id="UP000315889">
    <property type="component" value="Unassembled WGS sequence"/>
</dbReference>
<evidence type="ECO:0000256" key="1">
    <source>
        <dbReference type="SAM" id="Phobius"/>
    </source>
</evidence>
<comment type="caution">
    <text evidence="2">The sequence shown here is derived from an EMBL/GenBank/DDBJ whole genome shotgun (WGS) entry which is preliminary data.</text>
</comment>
<evidence type="ECO:0000313" key="2">
    <source>
        <dbReference type="EMBL" id="RZO20210.1"/>
    </source>
</evidence>
<keyword evidence="1" id="KW-0812">Transmembrane</keyword>
<evidence type="ECO:0000313" key="3">
    <source>
        <dbReference type="Proteomes" id="UP000315889"/>
    </source>
</evidence>
<dbReference type="AlphaFoldDB" id="A0A520MG79"/>